<dbReference type="RefSeq" id="WP_143073125.1">
    <property type="nucleotide sequence ID" value="NZ_BNAN01000001.1"/>
</dbReference>
<dbReference type="EMBL" id="FONZ01000001">
    <property type="protein sequence ID" value="SFE86275.1"/>
    <property type="molecule type" value="Genomic_DNA"/>
</dbReference>
<dbReference type="Proteomes" id="UP000198520">
    <property type="component" value="Unassembled WGS sequence"/>
</dbReference>
<dbReference type="AlphaFoldDB" id="A0A1I2E0A2"/>
<evidence type="ECO:0000256" key="1">
    <source>
        <dbReference type="SAM" id="MobiDB-lite"/>
    </source>
</evidence>
<organism evidence="3 4">
    <name type="scientific">Flavimobilis marinus</name>
    <dbReference type="NCBI Taxonomy" id="285351"/>
    <lineage>
        <taxon>Bacteria</taxon>
        <taxon>Bacillati</taxon>
        <taxon>Actinomycetota</taxon>
        <taxon>Actinomycetes</taxon>
        <taxon>Micrococcales</taxon>
        <taxon>Jonesiaceae</taxon>
        <taxon>Flavimobilis</taxon>
    </lineage>
</organism>
<keyword evidence="4" id="KW-1185">Reference proteome</keyword>
<keyword evidence="2" id="KW-0732">Signal</keyword>
<feature type="signal peptide" evidence="2">
    <location>
        <begin position="1"/>
        <end position="28"/>
    </location>
</feature>
<evidence type="ECO:0008006" key="5">
    <source>
        <dbReference type="Google" id="ProtNLM"/>
    </source>
</evidence>
<proteinExistence type="predicted"/>
<name>A0A1I2E0A2_9MICO</name>
<evidence type="ECO:0000313" key="3">
    <source>
        <dbReference type="EMBL" id="SFE86275.1"/>
    </source>
</evidence>
<dbReference type="OrthoDB" id="5122668at2"/>
<protein>
    <recommendedName>
        <fullName evidence="5">DUF3558 domain-containing protein</fullName>
    </recommendedName>
</protein>
<feature type="region of interest" description="Disordered" evidence="1">
    <location>
        <begin position="27"/>
        <end position="78"/>
    </location>
</feature>
<evidence type="ECO:0000256" key="2">
    <source>
        <dbReference type="SAM" id="SignalP"/>
    </source>
</evidence>
<gene>
    <name evidence="3" type="ORF">SAMN04488035_0832</name>
</gene>
<feature type="compositionally biased region" description="Low complexity" evidence="1">
    <location>
        <begin position="27"/>
        <end position="36"/>
    </location>
</feature>
<feature type="chain" id="PRO_5011600703" description="DUF3558 domain-containing protein" evidence="2">
    <location>
        <begin position="29"/>
        <end position="226"/>
    </location>
</feature>
<sequence length="226" mass="22818">MTWISASRALAIAAVCLTLAACGGTAPAGPTAPSATVRQSAPGDASPEDTSSDSPVDDAVDGVEDLLDDGADGAPQAEETTDALAHITSCEQVAALTQGLTDGLVLTETSGVDEYGVWCSWDEPDPEDFANIRSVEVIGEPYDQTDAMLTAAELADANLEHLPDPAIEAAGGIAYGNSAQTAVATVMTVGVLVPDASISIAGGGWGPDPHVSNEIAISIAKGMLRL</sequence>
<feature type="compositionally biased region" description="Acidic residues" evidence="1">
    <location>
        <begin position="46"/>
        <end position="71"/>
    </location>
</feature>
<accession>A0A1I2E0A2</accession>
<evidence type="ECO:0000313" key="4">
    <source>
        <dbReference type="Proteomes" id="UP000198520"/>
    </source>
</evidence>
<reference evidence="4" key="1">
    <citation type="submission" date="2016-10" db="EMBL/GenBank/DDBJ databases">
        <authorList>
            <person name="Varghese N."/>
            <person name="Submissions S."/>
        </authorList>
    </citation>
    <scope>NUCLEOTIDE SEQUENCE [LARGE SCALE GENOMIC DNA]</scope>
    <source>
        <strain evidence="4">DSM 19083</strain>
    </source>
</reference>